<evidence type="ECO:0008006" key="9">
    <source>
        <dbReference type="Google" id="ProtNLM"/>
    </source>
</evidence>
<evidence type="ECO:0000256" key="4">
    <source>
        <dbReference type="ARBA" id="ARBA00023136"/>
    </source>
</evidence>
<sequence length="243" mass="25683">MDEDAASTSHMADGVSSGSSTTTPPGDLAPNSSGSFPSESFTGGDHAASANNIAIPDSISGHYPAGLAHHLTSFDIACLVLVGVSALWGLLRGGAKEITGVLVWIGALWLSFRSSNAALAWVNPSLPANFQNSEVALWGVRIAIFMLGMILLNALVERLSYMARSVLSRGVDTLLGFVFGFIRGYALMVIACMVASWISSSWLQSVTEESNFAPYLMKGVQILQGYVPPSLESYLALPNTNSH</sequence>
<dbReference type="RefSeq" id="WP_160618294.1">
    <property type="nucleotide sequence ID" value="NZ_CP047652.1"/>
</dbReference>
<dbReference type="KEGG" id="bomb:GT348_02005"/>
<comment type="subcellular location">
    <subcellularLocation>
        <location evidence="1">Membrane</location>
        <topology evidence="1">Multi-pass membrane protein</topology>
    </subcellularLocation>
</comment>
<feature type="compositionally biased region" description="Polar residues" evidence="5">
    <location>
        <begin position="30"/>
        <end position="41"/>
    </location>
</feature>
<feature type="compositionally biased region" description="Low complexity" evidence="5">
    <location>
        <begin position="16"/>
        <end position="26"/>
    </location>
</feature>
<dbReference type="InterPro" id="IPR052719">
    <property type="entry name" value="CvpA-like"/>
</dbReference>
<proteinExistence type="predicted"/>
<evidence type="ECO:0000256" key="1">
    <source>
        <dbReference type="ARBA" id="ARBA00004141"/>
    </source>
</evidence>
<dbReference type="Proteomes" id="UP000463975">
    <property type="component" value="Chromosome"/>
</dbReference>
<keyword evidence="3 6" id="KW-1133">Transmembrane helix</keyword>
<feature type="transmembrane region" description="Helical" evidence="6">
    <location>
        <begin position="135"/>
        <end position="156"/>
    </location>
</feature>
<dbReference type="Pfam" id="PF02674">
    <property type="entry name" value="Colicin_V"/>
    <property type="match status" value="1"/>
</dbReference>
<keyword evidence="8" id="KW-1185">Reference proteome</keyword>
<feature type="transmembrane region" description="Helical" evidence="6">
    <location>
        <begin position="177"/>
        <end position="198"/>
    </location>
</feature>
<keyword evidence="2 6" id="KW-0812">Transmembrane</keyword>
<feature type="compositionally biased region" description="Polar residues" evidence="5">
    <location>
        <begin position="1"/>
        <end position="10"/>
    </location>
</feature>
<evidence type="ECO:0000313" key="8">
    <source>
        <dbReference type="Proteomes" id="UP000463975"/>
    </source>
</evidence>
<protein>
    <recommendedName>
        <fullName evidence="9">CvpA family protein</fullName>
    </recommendedName>
</protein>
<feature type="transmembrane region" description="Helical" evidence="6">
    <location>
        <begin position="98"/>
        <end position="115"/>
    </location>
</feature>
<dbReference type="PANTHER" id="PTHR36926">
    <property type="entry name" value="COLICIN V PRODUCTION PROTEIN"/>
    <property type="match status" value="1"/>
</dbReference>
<evidence type="ECO:0000256" key="3">
    <source>
        <dbReference type="ARBA" id="ARBA00022989"/>
    </source>
</evidence>
<dbReference type="GO" id="GO:0009403">
    <property type="term" value="P:toxin biosynthetic process"/>
    <property type="evidence" value="ECO:0007669"/>
    <property type="project" value="InterPro"/>
</dbReference>
<accession>A0A6P1N9X2</accession>
<feature type="region of interest" description="Disordered" evidence="5">
    <location>
        <begin position="1"/>
        <end position="43"/>
    </location>
</feature>
<reference evidence="7 8" key="1">
    <citation type="submission" date="2020-01" db="EMBL/GenBank/DDBJ databases">
        <title>Genome sequencing of strain KACC 21507.</title>
        <authorList>
            <person name="Heo J."/>
            <person name="Kim S.-J."/>
            <person name="Kim J.-S."/>
            <person name="Hong S.-B."/>
            <person name="Kwon S.-W."/>
        </authorList>
    </citation>
    <scope>NUCLEOTIDE SEQUENCE [LARGE SCALE GENOMIC DNA]</scope>
    <source>
        <strain evidence="7 8">KACC 21507</strain>
    </source>
</reference>
<gene>
    <name evidence="7" type="ORF">GT348_02005</name>
</gene>
<evidence type="ECO:0000313" key="7">
    <source>
        <dbReference type="EMBL" id="QHI95216.1"/>
    </source>
</evidence>
<dbReference type="AlphaFoldDB" id="A0A6P1N9X2"/>
<dbReference type="InterPro" id="IPR003825">
    <property type="entry name" value="Colicin-V_CvpA"/>
</dbReference>
<name>A0A6P1N9X2_9PROT</name>
<organism evidence="7 8">
    <name type="scientific">Aristophania vespae</name>
    <dbReference type="NCBI Taxonomy" id="2697033"/>
    <lineage>
        <taxon>Bacteria</taxon>
        <taxon>Pseudomonadati</taxon>
        <taxon>Pseudomonadota</taxon>
        <taxon>Alphaproteobacteria</taxon>
        <taxon>Acetobacterales</taxon>
        <taxon>Acetobacteraceae</taxon>
        <taxon>Aristophania</taxon>
    </lineage>
</organism>
<dbReference type="GO" id="GO:0016020">
    <property type="term" value="C:membrane"/>
    <property type="evidence" value="ECO:0007669"/>
    <property type="project" value="UniProtKB-SubCell"/>
</dbReference>
<dbReference type="EMBL" id="CP047652">
    <property type="protein sequence ID" value="QHI95216.1"/>
    <property type="molecule type" value="Genomic_DNA"/>
</dbReference>
<dbReference type="PANTHER" id="PTHR36926:SF1">
    <property type="entry name" value="COLICIN V PRODUCTION PROTEIN"/>
    <property type="match status" value="1"/>
</dbReference>
<evidence type="ECO:0000256" key="5">
    <source>
        <dbReference type="SAM" id="MobiDB-lite"/>
    </source>
</evidence>
<keyword evidence="4 6" id="KW-0472">Membrane</keyword>
<feature type="transmembrane region" description="Helical" evidence="6">
    <location>
        <begin position="71"/>
        <end position="91"/>
    </location>
</feature>
<evidence type="ECO:0000256" key="6">
    <source>
        <dbReference type="SAM" id="Phobius"/>
    </source>
</evidence>
<evidence type="ECO:0000256" key="2">
    <source>
        <dbReference type="ARBA" id="ARBA00022692"/>
    </source>
</evidence>